<sequence>MTVDNIGMRVEEFLDLPRRDVLAAPDDEVFDPAGDPHVPGRVHLSQISGVHPAVGVDHLRSLLRVIPVPGHHRIASRAELADHPARDRLARGRIHHLDLKVWTHPTDRADPSIHRVVGARLRGNR</sequence>
<protein>
    <submittedName>
        <fullName evidence="1">Uncharacterized protein</fullName>
    </submittedName>
</protein>
<proteinExistence type="predicted"/>
<gene>
    <name evidence="1" type="ORF">ERS007657_03737</name>
</gene>
<dbReference type="AlphaFoldDB" id="A0A654U5E7"/>
<reference evidence="1 2" key="1">
    <citation type="submission" date="2015-03" db="EMBL/GenBank/DDBJ databases">
        <authorList>
            <consortium name="Pathogen Informatics"/>
        </authorList>
    </citation>
    <scope>NUCLEOTIDE SEQUENCE [LARGE SCALE GENOMIC DNA]</scope>
    <source>
        <strain evidence="1 2">C09601061</strain>
    </source>
</reference>
<evidence type="ECO:0000313" key="2">
    <source>
        <dbReference type="Proteomes" id="UP000046680"/>
    </source>
</evidence>
<dbReference type="EMBL" id="CGCX01001970">
    <property type="protein sequence ID" value="CFS04388.1"/>
    <property type="molecule type" value="Genomic_DNA"/>
</dbReference>
<organism evidence="1 2">
    <name type="scientific">Mycobacterium tuberculosis</name>
    <dbReference type="NCBI Taxonomy" id="1773"/>
    <lineage>
        <taxon>Bacteria</taxon>
        <taxon>Bacillati</taxon>
        <taxon>Actinomycetota</taxon>
        <taxon>Actinomycetes</taxon>
        <taxon>Mycobacteriales</taxon>
        <taxon>Mycobacteriaceae</taxon>
        <taxon>Mycobacterium</taxon>
        <taxon>Mycobacterium tuberculosis complex</taxon>
    </lineage>
</organism>
<dbReference type="Proteomes" id="UP000046680">
    <property type="component" value="Unassembled WGS sequence"/>
</dbReference>
<accession>A0A654U5E7</accession>
<evidence type="ECO:0000313" key="1">
    <source>
        <dbReference type="EMBL" id="CFS04388.1"/>
    </source>
</evidence>
<name>A0A654U5E7_MYCTX</name>